<dbReference type="PANTHER" id="PTHR42853">
    <property type="entry name" value="ACETYL-COENZYME A CARBOXYLASE CARBOXYL TRANSFERASE SUBUNIT ALPHA"/>
    <property type="match status" value="1"/>
</dbReference>
<evidence type="ECO:0000259" key="11">
    <source>
        <dbReference type="PROSITE" id="PS50989"/>
    </source>
</evidence>
<keyword evidence="5 10" id="KW-0276">Fatty acid metabolism</keyword>
<dbReference type="Pfam" id="PF03255">
    <property type="entry name" value="ACCA"/>
    <property type="match status" value="1"/>
</dbReference>
<comment type="similarity">
    <text evidence="10">Belongs to the AccA family.</text>
</comment>
<comment type="subunit">
    <text evidence="10">Acetyl-CoA carboxylase is a heterohexamer composed of biotin carboxyl carrier protein (AccB), biotin carboxylase (AccC) and two subunits each of ACCase subunit alpha (AccA) and ACCase subunit beta (AccD).</text>
</comment>
<evidence type="ECO:0000256" key="7">
    <source>
        <dbReference type="ARBA" id="ARBA00023098"/>
    </source>
</evidence>
<keyword evidence="6 10" id="KW-0067">ATP-binding</keyword>
<evidence type="ECO:0000313" key="13">
    <source>
        <dbReference type="Proteomes" id="UP000235036"/>
    </source>
</evidence>
<evidence type="ECO:0000256" key="10">
    <source>
        <dbReference type="HAMAP-Rule" id="MF_00823"/>
    </source>
</evidence>
<dbReference type="PROSITE" id="PS50989">
    <property type="entry name" value="COA_CT_CTER"/>
    <property type="match status" value="1"/>
</dbReference>
<evidence type="ECO:0000256" key="6">
    <source>
        <dbReference type="ARBA" id="ARBA00022840"/>
    </source>
</evidence>
<dbReference type="HAMAP" id="MF_00823">
    <property type="entry name" value="AcetylCoA_CT_alpha"/>
    <property type="match status" value="1"/>
</dbReference>
<dbReference type="NCBIfam" id="TIGR00513">
    <property type="entry name" value="accA"/>
    <property type="match status" value="1"/>
</dbReference>
<evidence type="ECO:0000256" key="1">
    <source>
        <dbReference type="ARBA" id="ARBA00004956"/>
    </source>
</evidence>
<keyword evidence="8 10" id="KW-0275">Fatty acid biosynthesis</keyword>
<dbReference type="NCBIfam" id="NF041504">
    <property type="entry name" value="AccA_sub"/>
    <property type="match status" value="1"/>
</dbReference>
<comment type="pathway">
    <text evidence="1 10">Lipid metabolism; malonyl-CoA biosynthesis; malonyl-CoA from acetyl-CoA: step 1/1.</text>
</comment>
<comment type="caution">
    <text evidence="12">The sequence shown here is derived from an EMBL/GenBank/DDBJ whole genome shotgun (WGS) entry which is preliminary data.</text>
</comment>
<dbReference type="GO" id="GO:0003989">
    <property type="term" value="F:acetyl-CoA carboxylase activity"/>
    <property type="evidence" value="ECO:0007669"/>
    <property type="project" value="InterPro"/>
</dbReference>
<reference evidence="12 13" key="1">
    <citation type="submission" date="2017-08" db="EMBL/GenBank/DDBJ databases">
        <title>Genomes of Fischerella (Mastigocladus) sp. strains.</title>
        <authorList>
            <person name="Miller S.R."/>
        </authorList>
    </citation>
    <scope>NUCLEOTIDE SEQUENCE [LARGE SCALE GENOMIC DNA]</scope>
    <source>
        <strain evidence="12 13">CCMEE 5323</strain>
    </source>
</reference>
<keyword evidence="10" id="KW-0963">Cytoplasm</keyword>
<sequence>MATTERKPLLLDFEKPLAELANRIEQIRQLAEENGVDVSSQIRQLEARAMQLREEIFTSLSPSQRLQVARHPRRPSTLDYIQAITDEWMELHGDRCGSDDPALIGGVARLGGQPVVMLGHQKGRDTKDNIARNFGMATPGGYRKAMRLMKHANKFGMPILTFIDTPGALPTVVAERQGAGEAIAYNLREMFSLDVPIICTVIGEGGSGGALGIGVGDRLLMFEHSVYTVITPEACAAILWKDASKAPQAAAVLKMTSQDLKNLGIIDQILAEPVGGAHSDPIKTAQTLKSALLDNLDELGRLTAAERRQLRYDKFRKIGVFTEVSH</sequence>
<evidence type="ECO:0000313" key="12">
    <source>
        <dbReference type="EMBL" id="PLZ83975.1"/>
    </source>
</evidence>
<dbReference type="InterPro" id="IPR029045">
    <property type="entry name" value="ClpP/crotonase-like_dom_sf"/>
</dbReference>
<keyword evidence="13" id="KW-1185">Reference proteome</keyword>
<dbReference type="UniPathway" id="UPA00655">
    <property type="reaction ID" value="UER00711"/>
</dbReference>
<dbReference type="SUPFAM" id="SSF52096">
    <property type="entry name" value="ClpP/crotonase"/>
    <property type="match status" value="1"/>
</dbReference>
<dbReference type="EC" id="2.1.3.15" evidence="10"/>
<keyword evidence="3 10" id="KW-0808">Transferase</keyword>
<dbReference type="InterPro" id="IPR001095">
    <property type="entry name" value="Acetyl_CoA_COase_a_su"/>
</dbReference>
<dbReference type="PANTHER" id="PTHR42853:SF3">
    <property type="entry name" value="ACETYL-COENZYME A CARBOXYLASE CARBOXYL TRANSFERASE SUBUNIT ALPHA, CHLOROPLASTIC"/>
    <property type="match status" value="1"/>
</dbReference>
<dbReference type="GO" id="GO:2001295">
    <property type="term" value="P:malonyl-CoA biosynthetic process"/>
    <property type="evidence" value="ECO:0007669"/>
    <property type="project" value="UniProtKB-UniRule"/>
</dbReference>
<evidence type="ECO:0000256" key="9">
    <source>
        <dbReference type="ARBA" id="ARBA00049152"/>
    </source>
</evidence>
<evidence type="ECO:0000256" key="8">
    <source>
        <dbReference type="ARBA" id="ARBA00023160"/>
    </source>
</evidence>
<dbReference type="GO" id="GO:0016743">
    <property type="term" value="F:carboxyl- or carbamoyltransferase activity"/>
    <property type="evidence" value="ECO:0007669"/>
    <property type="project" value="UniProtKB-UniRule"/>
</dbReference>
<dbReference type="RefSeq" id="WP_016866506.1">
    <property type="nucleotide sequence ID" value="NZ_CAWNVR010000021.1"/>
</dbReference>
<organism evidence="12 13">
    <name type="scientific">Fischerella muscicola CCMEE 5323</name>
    <dbReference type="NCBI Taxonomy" id="2019572"/>
    <lineage>
        <taxon>Bacteria</taxon>
        <taxon>Bacillati</taxon>
        <taxon>Cyanobacteriota</taxon>
        <taxon>Cyanophyceae</taxon>
        <taxon>Nostocales</taxon>
        <taxon>Hapalosiphonaceae</taxon>
        <taxon>Fischerella</taxon>
    </lineage>
</organism>
<dbReference type="InterPro" id="IPR011763">
    <property type="entry name" value="COA_CT_C"/>
</dbReference>
<evidence type="ECO:0000256" key="2">
    <source>
        <dbReference type="ARBA" id="ARBA00022516"/>
    </source>
</evidence>
<comment type="function">
    <text evidence="10">Component of the acetyl coenzyme A carboxylase (ACC) complex. First, biotin carboxylase catalyzes the carboxylation of biotin on its carrier protein (BCCP) and then the CO(2) group is transferred by the carboxyltransferase to acetyl-CoA to form malonyl-CoA.</text>
</comment>
<protein>
    <recommendedName>
        <fullName evidence="10">Acetyl-coenzyme A carboxylase carboxyl transferase subunit alpha</fullName>
        <shortName evidence="10">ACCase subunit alpha</shortName>
        <shortName evidence="10">Acetyl-CoA carboxylase carboxyltransferase subunit alpha</shortName>
        <ecNumber evidence="10">2.1.3.15</ecNumber>
    </recommendedName>
</protein>
<dbReference type="GO" id="GO:0005524">
    <property type="term" value="F:ATP binding"/>
    <property type="evidence" value="ECO:0007669"/>
    <property type="project" value="UniProtKB-KW"/>
</dbReference>
<comment type="subcellular location">
    <subcellularLocation>
        <location evidence="10">Cytoplasm</location>
    </subcellularLocation>
</comment>
<keyword evidence="2 10" id="KW-0444">Lipid biosynthesis</keyword>
<dbReference type="EMBL" id="NRQW01000620">
    <property type="protein sequence ID" value="PLZ83975.1"/>
    <property type="molecule type" value="Genomic_DNA"/>
</dbReference>
<dbReference type="PRINTS" id="PR01069">
    <property type="entry name" value="ACCCTRFRASEA"/>
</dbReference>
<evidence type="ECO:0000256" key="4">
    <source>
        <dbReference type="ARBA" id="ARBA00022741"/>
    </source>
</evidence>
<name>A0A2N6JVY6_FISMU</name>
<proteinExistence type="inferred from homology"/>
<dbReference type="GO" id="GO:0006633">
    <property type="term" value="P:fatty acid biosynthetic process"/>
    <property type="evidence" value="ECO:0007669"/>
    <property type="project" value="UniProtKB-KW"/>
</dbReference>
<feature type="domain" description="CoA carboxyltransferase C-terminal" evidence="11">
    <location>
        <begin position="45"/>
        <end position="298"/>
    </location>
</feature>
<dbReference type="GO" id="GO:0009317">
    <property type="term" value="C:acetyl-CoA carboxylase complex"/>
    <property type="evidence" value="ECO:0007669"/>
    <property type="project" value="InterPro"/>
</dbReference>
<keyword evidence="7 10" id="KW-0443">Lipid metabolism</keyword>
<dbReference type="NCBIfam" id="NF004344">
    <property type="entry name" value="PRK05724.1"/>
    <property type="match status" value="1"/>
</dbReference>
<accession>A0A2N6JVY6</accession>
<comment type="catalytic activity">
    <reaction evidence="9 10">
        <text>N(6)-carboxybiotinyl-L-lysyl-[protein] + acetyl-CoA = N(6)-biotinyl-L-lysyl-[protein] + malonyl-CoA</text>
        <dbReference type="Rhea" id="RHEA:54728"/>
        <dbReference type="Rhea" id="RHEA-COMP:10505"/>
        <dbReference type="Rhea" id="RHEA-COMP:10506"/>
        <dbReference type="ChEBI" id="CHEBI:57288"/>
        <dbReference type="ChEBI" id="CHEBI:57384"/>
        <dbReference type="ChEBI" id="CHEBI:83144"/>
        <dbReference type="ChEBI" id="CHEBI:83145"/>
        <dbReference type="EC" id="2.1.3.15"/>
    </reaction>
</comment>
<evidence type="ECO:0000256" key="3">
    <source>
        <dbReference type="ARBA" id="ARBA00022679"/>
    </source>
</evidence>
<dbReference type="Gene3D" id="3.90.226.10">
    <property type="entry name" value="2-enoyl-CoA Hydratase, Chain A, domain 1"/>
    <property type="match status" value="1"/>
</dbReference>
<gene>
    <name evidence="10" type="primary">accA</name>
    <name evidence="12" type="ORF">CEN44_25815</name>
</gene>
<keyword evidence="4 10" id="KW-0547">Nucleotide-binding</keyword>
<evidence type="ECO:0000256" key="5">
    <source>
        <dbReference type="ARBA" id="ARBA00022832"/>
    </source>
</evidence>
<dbReference type="Proteomes" id="UP000235036">
    <property type="component" value="Unassembled WGS sequence"/>
</dbReference>
<dbReference type="AlphaFoldDB" id="A0A2N6JVY6"/>